<evidence type="ECO:0000313" key="2">
    <source>
        <dbReference type="EMBL" id="TKA34205.1"/>
    </source>
</evidence>
<dbReference type="InterPro" id="IPR010699">
    <property type="entry name" value="DUF1275"/>
</dbReference>
<dbReference type="Proteomes" id="UP000308549">
    <property type="component" value="Unassembled WGS sequence"/>
</dbReference>
<keyword evidence="1" id="KW-0472">Membrane</keyword>
<protein>
    <recommendedName>
        <fullName evidence="4">DUF1275 domain protein</fullName>
    </recommendedName>
</protein>
<feature type="transmembrane region" description="Helical" evidence="1">
    <location>
        <begin position="95"/>
        <end position="116"/>
    </location>
</feature>
<accession>A0A4U0UHZ3</accession>
<proteinExistence type="predicted"/>
<name>A0A4U0UHZ3_9PEZI</name>
<sequence length="274" mass="29698">MRIRPAERKNGSQVRRRALKGGSATFGPSWERLWKYLKGSVRVDLYAEIELLLLTFCTGIQDATTFPDYHCFASNQTGNTIMLAIAATGMHEIDLFVPANIGTSLGFFLLGGWSVGQLGHLIGPQKRLWLILSNFVQTGMTFGAAALQYHFGVTLEGTCAIGVIALLAFASGAQVVMSRAFSCNEISTAMATAAFVDLLVDPYLLQANNRPRTRRVFFLISLFLGALSGGVMYVRASSALAIFISGVGKAIVTVMLLFNRVGKQEKSEEVVGMV</sequence>
<dbReference type="PANTHER" id="PTHR37488">
    <property type="entry name" value="DUF1275 DOMAIN-CONTAINING PROTEIN"/>
    <property type="match status" value="1"/>
</dbReference>
<feature type="transmembrane region" description="Helical" evidence="1">
    <location>
        <begin position="216"/>
        <end position="234"/>
    </location>
</feature>
<dbReference type="OrthoDB" id="5223589at2759"/>
<keyword evidence="1" id="KW-0812">Transmembrane</keyword>
<keyword evidence="1" id="KW-1133">Transmembrane helix</keyword>
<dbReference type="AlphaFoldDB" id="A0A4U0UHZ3"/>
<gene>
    <name evidence="2" type="ORF">B0A50_00185</name>
</gene>
<feature type="transmembrane region" description="Helical" evidence="1">
    <location>
        <begin position="240"/>
        <end position="258"/>
    </location>
</feature>
<evidence type="ECO:0000313" key="3">
    <source>
        <dbReference type="Proteomes" id="UP000308549"/>
    </source>
</evidence>
<evidence type="ECO:0008006" key="4">
    <source>
        <dbReference type="Google" id="ProtNLM"/>
    </source>
</evidence>
<comment type="caution">
    <text evidence="2">The sequence shown here is derived from an EMBL/GenBank/DDBJ whole genome shotgun (WGS) entry which is preliminary data.</text>
</comment>
<keyword evidence="3" id="KW-1185">Reference proteome</keyword>
<evidence type="ECO:0000256" key="1">
    <source>
        <dbReference type="SAM" id="Phobius"/>
    </source>
</evidence>
<dbReference type="Pfam" id="PF06912">
    <property type="entry name" value="DUF1275"/>
    <property type="match status" value="1"/>
</dbReference>
<reference evidence="2 3" key="1">
    <citation type="submission" date="2017-03" db="EMBL/GenBank/DDBJ databases">
        <title>Genomes of endolithic fungi from Antarctica.</title>
        <authorList>
            <person name="Coleine C."/>
            <person name="Masonjones S."/>
            <person name="Stajich J.E."/>
        </authorList>
    </citation>
    <scope>NUCLEOTIDE SEQUENCE [LARGE SCALE GENOMIC DNA]</scope>
    <source>
        <strain evidence="2 3">CCFEE 6315</strain>
    </source>
</reference>
<organism evidence="2 3">
    <name type="scientific">Salinomyces thailandicus</name>
    <dbReference type="NCBI Taxonomy" id="706561"/>
    <lineage>
        <taxon>Eukaryota</taxon>
        <taxon>Fungi</taxon>
        <taxon>Dikarya</taxon>
        <taxon>Ascomycota</taxon>
        <taxon>Pezizomycotina</taxon>
        <taxon>Dothideomycetes</taxon>
        <taxon>Dothideomycetidae</taxon>
        <taxon>Mycosphaerellales</taxon>
        <taxon>Teratosphaeriaceae</taxon>
        <taxon>Salinomyces</taxon>
    </lineage>
</organism>
<dbReference type="PANTHER" id="PTHR37488:SF2">
    <property type="entry name" value="DUF1275 DOMAIN-CONTAINING PROTEIN"/>
    <property type="match status" value="1"/>
</dbReference>
<dbReference type="EMBL" id="NAJL01000001">
    <property type="protein sequence ID" value="TKA34205.1"/>
    <property type="molecule type" value="Genomic_DNA"/>
</dbReference>
<feature type="transmembrane region" description="Helical" evidence="1">
    <location>
        <begin position="159"/>
        <end position="180"/>
    </location>
</feature>